<dbReference type="Gene3D" id="3.90.320.10">
    <property type="match status" value="1"/>
</dbReference>
<sequence length="201" mass="21826">MRITTPGVYEMTAAEYHADPCPAPSLSASMAGVLLSRSPLHAWHAHPKLNPTWKPSPSSTAQEEGTALHALILEKRDAVVVIDAPNYQKKAAQEARDQARAMGLIPILADRWEELRAVPLAVRRQLGAHQAKAAFTNGRPEVALIWQEETRAGTIWCRSLIDWLPNDPRGFIDDLKTVASSAEPDGWGMTAAKGGVPIQAA</sequence>
<feature type="non-terminal residue" evidence="1">
    <location>
        <position position="201"/>
    </location>
</feature>
<proteinExistence type="predicted"/>
<evidence type="ECO:0000313" key="1">
    <source>
        <dbReference type="EMBL" id="MBC9180215.1"/>
    </source>
</evidence>
<comment type="caution">
    <text evidence="1">The sequence shown here is derived from an EMBL/GenBank/DDBJ whole genome shotgun (WGS) entry which is preliminary data.</text>
</comment>
<evidence type="ECO:0000313" key="2">
    <source>
        <dbReference type="Proteomes" id="UP000603940"/>
    </source>
</evidence>
<accession>A0ABR7REJ1</accession>
<organism evidence="1 2">
    <name type="scientific">Pseudoroseomonas ludipueritiae</name>
    <dbReference type="NCBI Taxonomy" id="198093"/>
    <lineage>
        <taxon>Bacteria</taxon>
        <taxon>Pseudomonadati</taxon>
        <taxon>Pseudomonadota</taxon>
        <taxon>Alphaproteobacteria</taxon>
        <taxon>Acetobacterales</taxon>
        <taxon>Acetobacteraceae</taxon>
        <taxon>Pseudoroseomonas</taxon>
    </lineage>
</organism>
<dbReference type="InterPro" id="IPR011604">
    <property type="entry name" value="PDDEXK-like_dom_sf"/>
</dbReference>
<name>A0ABR7REJ1_9PROT</name>
<protein>
    <submittedName>
        <fullName evidence="1">Uncharacterized protein</fullName>
    </submittedName>
</protein>
<dbReference type="EMBL" id="JACTUZ010000258">
    <property type="protein sequence ID" value="MBC9180215.1"/>
    <property type="molecule type" value="Genomic_DNA"/>
</dbReference>
<gene>
    <name evidence="1" type="ORF">IBL25_25040</name>
</gene>
<dbReference type="Proteomes" id="UP000603940">
    <property type="component" value="Unassembled WGS sequence"/>
</dbReference>
<reference evidence="1 2" key="1">
    <citation type="journal article" date="2009" name="Int. J. Syst. Evol. Microbiol.">
        <title>Transfer of Teichococcus ludipueritiae and Muricoccus roseus to the genus Roseomonas, as Roseomonas ludipueritiae comb. nov. and Roseomonas rosea comb. nov., respectively, and emended description of the genus Roseomonas.</title>
        <authorList>
            <person name="Sanchez-Porro C."/>
            <person name="Gallego V."/>
            <person name="Busse H.J."/>
            <person name="Kampfer P."/>
            <person name="Ventosa A."/>
        </authorList>
    </citation>
    <scope>NUCLEOTIDE SEQUENCE [LARGE SCALE GENOMIC DNA]</scope>
    <source>
        <strain evidence="1 2">DSM 14915</strain>
    </source>
</reference>
<keyword evidence="2" id="KW-1185">Reference proteome</keyword>